<dbReference type="RefSeq" id="WP_381258066.1">
    <property type="nucleotide sequence ID" value="NZ_JBHTBI010000022.1"/>
</dbReference>
<dbReference type="Proteomes" id="UP001596957">
    <property type="component" value="Unassembled WGS sequence"/>
</dbReference>
<dbReference type="PANTHER" id="PTHR46797:SF1">
    <property type="entry name" value="METHYLPHOSPHONATE SYNTHASE"/>
    <property type="match status" value="1"/>
</dbReference>
<sequence length="452" mass="49106">MDYTEAQTPTGLGERMRTLRTRHGLKQQDLASQDVSISYISLIEAGKRTPSDAVLATIANRLGSSVEYLRTGRDGHELGETHLKVAFGEMALRNGANGEALQTFSEVLAHRSALDASMTRRALVGQATALEKLDRLEAAIPILEELFRDPTLAAGSDDWCQIAVALCRCYRNSGDIAVSIEIGERALAELDSLGLDVTMDHIQLGSTLMGSYHMRGDLTRAHLLGERLIPASEAEGSYAARGAVYWNAGLVANSRGKLNEALALVERALAMMAEGDNQRHVAALKMNFGYLLMQSDHPDPDRAKDVLESAQQSLAEVGNADELARCEVLLADADKALGQWDDAVAHAERALGLLGTEPRVLSAGARATLAEVHFLRQEPELALQYLRAAARQLRHFPPSREAAINWRHIGDLWQRHGGDVREALKAYDMALSSAGVAPSPNVQVPSLADDRR</sequence>
<evidence type="ECO:0000313" key="4">
    <source>
        <dbReference type="Proteomes" id="UP001596957"/>
    </source>
</evidence>
<dbReference type="PROSITE" id="PS50943">
    <property type="entry name" value="HTH_CROC1"/>
    <property type="match status" value="1"/>
</dbReference>
<reference evidence="4" key="1">
    <citation type="journal article" date="2019" name="Int. J. Syst. Evol. Microbiol.">
        <title>The Global Catalogue of Microorganisms (GCM) 10K type strain sequencing project: providing services to taxonomists for standard genome sequencing and annotation.</title>
        <authorList>
            <consortium name="The Broad Institute Genomics Platform"/>
            <consortium name="The Broad Institute Genome Sequencing Center for Infectious Disease"/>
            <person name="Wu L."/>
            <person name="Ma J."/>
        </authorList>
    </citation>
    <scope>NUCLEOTIDE SEQUENCE [LARGE SCALE GENOMIC DNA]</scope>
    <source>
        <strain evidence="4">CGMCC 4.7198</strain>
    </source>
</reference>
<dbReference type="InterPro" id="IPR001387">
    <property type="entry name" value="Cro/C1-type_HTH"/>
</dbReference>
<dbReference type="SUPFAM" id="SSF47413">
    <property type="entry name" value="lambda repressor-like DNA-binding domains"/>
    <property type="match status" value="1"/>
</dbReference>
<accession>A0ABW2VDW1</accession>
<dbReference type="CDD" id="cd00093">
    <property type="entry name" value="HTH_XRE"/>
    <property type="match status" value="1"/>
</dbReference>
<organism evidence="3 4">
    <name type="scientific">Streptomyces lutosisoli</name>
    <dbReference type="NCBI Taxonomy" id="2665721"/>
    <lineage>
        <taxon>Bacteria</taxon>
        <taxon>Bacillati</taxon>
        <taxon>Actinomycetota</taxon>
        <taxon>Actinomycetes</taxon>
        <taxon>Kitasatosporales</taxon>
        <taxon>Streptomycetaceae</taxon>
        <taxon>Streptomyces</taxon>
    </lineage>
</organism>
<dbReference type="Gene3D" id="1.10.260.40">
    <property type="entry name" value="lambda repressor-like DNA-binding domains"/>
    <property type="match status" value="1"/>
</dbReference>
<dbReference type="InterPro" id="IPR019734">
    <property type="entry name" value="TPR_rpt"/>
</dbReference>
<dbReference type="EMBL" id="JBHTEC010000001">
    <property type="protein sequence ID" value="MFD0281294.1"/>
    <property type="molecule type" value="Genomic_DNA"/>
</dbReference>
<dbReference type="InterPro" id="IPR011990">
    <property type="entry name" value="TPR-like_helical_dom_sf"/>
</dbReference>
<evidence type="ECO:0000256" key="1">
    <source>
        <dbReference type="ARBA" id="ARBA00023125"/>
    </source>
</evidence>
<dbReference type="Pfam" id="PF01381">
    <property type="entry name" value="HTH_3"/>
    <property type="match status" value="1"/>
</dbReference>
<dbReference type="InterPro" id="IPR050807">
    <property type="entry name" value="TransReg_Diox_bact_type"/>
</dbReference>
<comment type="caution">
    <text evidence="3">The sequence shown here is derived from an EMBL/GenBank/DDBJ whole genome shotgun (WGS) entry which is preliminary data.</text>
</comment>
<name>A0ABW2VDW1_9ACTN</name>
<protein>
    <submittedName>
        <fullName evidence="3">Helix-turn-helix domain-containing protein</fullName>
    </submittedName>
</protein>
<evidence type="ECO:0000259" key="2">
    <source>
        <dbReference type="PROSITE" id="PS50943"/>
    </source>
</evidence>
<feature type="domain" description="HTH cro/C1-type" evidence="2">
    <location>
        <begin position="16"/>
        <end position="69"/>
    </location>
</feature>
<dbReference type="SMART" id="SM00530">
    <property type="entry name" value="HTH_XRE"/>
    <property type="match status" value="1"/>
</dbReference>
<keyword evidence="1" id="KW-0238">DNA-binding</keyword>
<dbReference type="Gene3D" id="1.25.40.10">
    <property type="entry name" value="Tetratricopeptide repeat domain"/>
    <property type="match status" value="3"/>
</dbReference>
<evidence type="ECO:0000313" key="3">
    <source>
        <dbReference type="EMBL" id="MFD0281294.1"/>
    </source>
</evidence>
<keyword evidence="4" id="KW-1185">Reference proteome</keyword>
<dbReference type="InterPro" id="IPR010982">
    <property type="entry name" value="Lambda_DNA-bd_dom_sf"/>
</dbReference>
<proteinExistence type="predicted"/>
<dbReference type="SMART" id="SM00028">
    <property type="entry name" value="TPR"/>
    <property type="match status" value="3"/>
</dbReference>
<gene>
    <name evidence="3" type="ORF">ACFQZP_06350</name>
</gene>
<dbReference type="PANTHER" id="PTHR46797">
    <property type="entry name" value="HTH-TYPE TRANSCRIPTIONAL REGULATOR"/>
    <property type="match status" value="1"/>
</dbReference>
<dbReference type="SUPFAM" id="SSF48452">
    <property type="entry name" value="TPR-like"/>
    <property type="match status" value="1"/>
</dbReference>